<evidence type="ECO:0000313" key="2">
    <source>
        <dbReference type="Proteomes" id="UP000324222"/>
    </source>
</evidence>
<protein>
    <submittedName>
        <fullName evidence="1">Uncharacterized protein</fullName>
    </submittedName>
</protein>
<dbReference type="AlphaFoldDB" id="A0A5B7ISB6"/>
<dbReference type="Proteomes" id="UP000324222">
    <property type="component" value="Unassembled WGS sequence"/>
</dbReference>
<evidence type="ECO:0000313" key="1">
    <source>
        <dbReference type="EMBL" id="MPC87560.1"/>
    </source>
</evidence>
<reference evidence="1 2" key="1">
    <citation type="submission" date="2019-05" db="EMBL/GenBank/DDBJ databases">
        <title>Another draft genome of Portunus trituberculatus and its Hox gene families provides insights of decapod evolution.</title>
        <authorList>
            <person name="Jeong J.-H."/>
            <person name="Song I."/>
            <person name="Kim S."/>
            <person name="Choi T."/>
            <person name="Kim D."/>
            <person name="Ryu S."/>
            <person name="Kim W."/>
        </authorList>
    </citation>
    <scope>NUCLEOTIDE SEQUENCE [LARGE SCALE GENOMIC DNA]</scope>
    <source>
        <tissue evidence="1">Muscle</tissue>
    </source>
</reference>
<gene>
    <name evidence="1" type="ORF">E2C01_082426</name>
</gene>
<organism evidence="1 2">
    <name type="scientific">Portunus trituberculatus</name>
    <name type="common">Swimming crab</name>
    <name type="synonym">Neptunus trituberculatus</name>
    <dbReference type="NCBI Taxonomy" id="210409"/>
    <lineage>
        <taxon>Eukaryota</taxon>
        <taxon>Metazoa</taxon>
        <taxon>Ecdysozoa</taxon>
        <taxon>Arthropoda</taxon>
        <taxon>Crustacea</taxon>
        <taxon>Multicrustacea</taxon>
        <taxon>Malacostraca</taxon>
        <taxon>Eumalacostraca</taxon>
        <taxon>Eucarida</taxon>
        <taxon>Decapoda</taxon>
        <taxon>Pleocyemata</taxon>
        <taxon>Brachyura</taxon>
        <taxon>Eubrachyura</taxon>
        <taxon>Portunoidea</taxon>
        <taxon>Portunidae</taxon>
        <taxon>Portuninae</taxon>
        <taxon>Portunus</taxon>
    </lineage>
</organism>
<name>A0A5B7ISB6_PORTR</name>
<proteinExistence type="predicted"/>
<comment type="caution">
    <text evidence="1">The sequence shown here is derived from an EMBL/GenBank/DDBJ whole genome shotgun (WGS) entry which is preliminary data.</text>
</comment>
<accession>A0A5B7ISB6</accession>
<dbReference type="EMBL" id="VSRR010074868">
    <property type="protein sequence ID" value="MPC87560.1"/>
    <property type="molecule type" value="Genomic_DNA"/>
</dbReference>
<keyword evidence="2" id="KW-1185">Reference proteome</keyword>
<sequence length="63" mass="7564">MTGKEARRNRQDALATREMLTCLDVTAEMMRLEEGKKHNNKKTVYQERTKVHWRFDSRRPQAD</sequence>